<feature type="compositionally biased region" description="Basic and acidic residues" evidence="1">
    <location>
        <begin position="212"/>
        <end position="226"/>
    </location>
</feature>
<dbReference type="Pfam" id="PF03140">
    <property type="entry name" value="DUF247"/>
    <property type="match status" value="2"/>
</dbReference>
<dbReference type="PANTHER" id="PTHR31549">
    <property type="entry name" value="PROTEIN, PUTATIVE (DUF247)-RELATED-RELATED"/>
    <property type="match status" value="1"/>
</dbReference>
<evidence type="ECO:0000256" key="2">
    <source>
        <dbReference type="SAM" id="Phobius"/>
    </source>
</evidence>
<feature type="region of interest" description="Disordered" evidence="1">
    <location>
        <begin position="107"/>
        <end position="126"/>
    </location>
</feature>
<keyword evidence="2" id="KW-0472">Membrane</keyword>
<evidence type="ECO:0000313" key="4">
    <source>
        <dbReference type="Proteomes" id="UP001141552"/>
    </source>
</evidence>
<accession>A0A9Q0JEP6</accession>
<feature type="compositionally biased region" description="Polar residues" evidence="1">
    <location>
        <begin position="468"/>
        <end position="479"/>
    </location>
</feature>
<gene>
    <name evidence="3" type="ORF">Tsubulata_032850</name>
</gene>
<dbReference type="PANTHER" id="PTHR31549:SF191">
    <property type="entry name" value="DUF247 DOMAIN PROTEIN"/>
    <property type="match status" value="1"/>
</dbReference>
<keyword evidence="2" id="KW-0812">Transmembrane</keyword>
<feature type="compositionally biased region" description="Basic and acidic residues" evidence="1">
    <location>
        <begin position="234"/>
        <end position="246"/>
    </location>
</feature>
<keyword evidence="4" id="KW-1185">Reference proteome</keyword>
<name>A0A9Q0JEP6_9ROSI</name>
<reference evidence="3" key="2">
    <citation type="journal article" date="2023" name="Plants (Basel)">
        <title>Annotation of the Turnera subulata (Passifloraceae) Draft Genome Reveals the S-Locus Evolved after the Divergence of Turneroideae from Passifloroideae in a Stepwise Manner.</title>
        <authorList>
            <person name="Henning P.M."/>
            <person name="Roalson E.H."/>
            <person name="Mir W."/>
            <person name="McCubbin A.G."/>
            <person name="Shore J.S."/>
        </authorList>
    </citation>
    <scope>NUCLEOTIDE SEQUENCE</scope>
    <source>
        <strain evidence="3">F60SS</strain>
    </source>
</reference>
<feature type="compositionally biased region" description="Basic and acidic residues" evidence="1">
    <location>
        <begin position="254"/>
        <end position="279"/>
    </location>
</feature>
<comment type="caution">
    <text evidence="3">The sequence shown here is derived from an EMBL/GenBank/DDBJ whole genome shotgun (WGS) entry which is preliminary data.</text>
</comment>
<proteinExistence type="predicted"/>
<dbReference type="AlphaFoldDB" id="A0A9Q0JEP6"/>
<dbReference type="EMBL" id="JAKUCV010003470">
    <property type="protein sequence ID" value="KAJ4838814.1"/>
    <property type="molecule type" value="Genomic_DNA"/>
</dbReference>
<keyword evidence="2" id="KW-1133">Transmembrane helix</keyword>
<feature type="region of interest" description="Disordered" evidence="1">
    <location>
        <begin position="451"/>
        <end position="482"/>
    </location>
</feature>
<feature type="region of interest" description="Disordered" evidence="1">
    <location>
        <begin position="418"/>
        <end position="437"/>
    </location>
</feature>
<dbReference type="Proteomes" id="UP001141552">
    <property type="component" value="Unassembled WGS sequence"/>
</dbReference>
<feature type="transmembrane region" description="Helical" evidence="2">
    <location>
        <begin position="677"/>
        <end position="698"/>
    </location>
</feature>
<sequence>MFEQMFENLEKNIERLVNKTMGNLVDSLLSQGYRRVKSISKEDIKKMKEVVSGWEEKLQNENMEETAPLFQRLKSVLEGFGSVVRGETYVPVVSLLKQLEMMKAESEGDDDDLETTASHHHVKPSTRRRILNRPLIQKVPFMLSNRSSIKKYYVPKTVSFGPLHYLKHELHLAEKFKRQLAKCFVKACCPSGMSIRALYDKIIPPEFQKPQADSRQKSNKPEDDTAKAIPPADSKQKSNKPEDTAKAKPPAADSKQKSKESEDTAKAKPPTDSKQKSTEPEETATKLQPSPDTYIMQWRKLYEEGTFEDISYDRLALILLVDGCAVLFYILWFTDPDQIKEDVKQMIATDIAFELQDLFLLENQIPFEVLKFLMENTRQGKVYWMDIIKKFIGNYVGGPNTQQDTTSKHVYDEITGSLHTKQEDEESSIGERNHQEDPIHLLGLTRDTLVGPHHDVVVPPTNEGGRGQQLTTQNQSSVQKRGPNIVARATTSAGRVQQQTTPSKEGKIRHPRQRLYAFHYAQELKEAGIKLTRSQTSYLKDRAFSSHHCFGKLELPPIIVDEFMATLFYNLIAYERLPDFTNDYQVTAHICFLDTLIGQVQDVAELRAAGILYNRLGRDDEVCTLFHEMAADIIPFPDPCWDIQQKIDNYFKEMEKNKLVSWLGEAMKLYFRSPWTVIAFLAGAFTILVTVVQTYFTIFPLKK</sequence>
<evidence type="ECO:0000256" key="1">
    <source>
        <dbReference type="SAM" id="MobiDB-lite"/>
    </source>
</evidence>
<reference evidence="3" key="1">
    <citation type="submission" date="2022-02" db="EMBL/GenBank/DDBJ databases">
        <authorList>
            <person name="Henning P.M."/>
            <person name="McCubbin A.G."/>
            <person name="Shore J.S."/>
        </authorList>
    </citation>
    <scope>NUCLEOTIDE SEQUENCE</scope>
    <source>
        <strain evidence="3">F60SS</strain>
        <tissue evidence="3">Leaves</tissue>
    </source>
</reference>
<evidence type="ECO:0000313" key="3">
    <source>
        <dbReference type="EMBL" id="KAJ4838814.1"/>
    </source>
</evidence>
<dbReference type="InterPro" id="IPR004158">
    <property type="entry name" value="DUF247_pln"/>
</dbReference>
<organism evidence="3 4">
    <name type="scientific">Turnera subulata</name>
    <dbReference type="NCBI Taxonomy" id="218843"/>
    <lineage>
        <taxon>Eukaryota</taxon>
        <taxon>Viridiplantae</taxon>
        <taxon>Streptophyta</taxon>
        <taxon>Embryophyta</taxon>
        <taxon>Tracheophyta</taxon>
        <taxon>Spermatophyta</taxon>
        <taxon>Magnoliopsida</taxon>
        <taxon>eudicotyledons</taxon>
        <taxon>Gunneridae</taxon>
        <taxon>Pentapetalae</taxon>
        <taxon>rosids</taxon>
        <taxon>fabids</taxon>
        <taxon>Malpighiales</taxon>
        <taxon>Passifloraceae</taxon>
        <taxon>Turnera</taxon>
    </lineage>
</organism>
<feature type="region of interest" description="Disordered" evidence="1">
    <location>
        <begin position="207"/>
        <end position="290"/>
    </location>
</feature>
<protein>
    <submittedName>
        <fullName evidence="3">Uncharacterized protein</fullName>
    </submittedName>
</protein>
<dbReference type="OrthoDB" id="1849062at2759"/>